<proteinExistence type="predicted"/>
<organism evidence="2">
    <name type="scientific">Anguilla anguilla</name>
    <name type="common">European freshwater eel</name>
    <name type="synonym">Muraena anguilla</name>
    <dbReference type="NCBI Taxonomy" id="7936"/>
    <lineage>
        <taxon>Eukaryota</taxon>
        <taxon>Metazoa</taxon>
        <taxon>Chordata</taxon>
        <taxon>Craniata</taxon>
        <taxon>Vertebrata</taxon>
        <taxon>Euteleostomi</taxon>
        <taxon>Actinopterygii</taxon>
        <taxon>Neopterygii</taxon>
        <taxon>Teleostei</taxon>
        <taxon>Anguilliformes</taxon>
        <taxon>Anguillidae</taxon>
        <taxon>Anguilla</taxon>
    </lineage>
</organism>
<protein>
    <submittedName>
        <fullName evidence="2">Uncharacterized protein</fullName>
    </submittedName>
</protein>
<reference evidence="2" key="2">
    <citation type="journal article" date="2015" name="Fish Shellfish Immunol.">
        <title>Early steps in the European eel (Anguilla anguilla)-Vibrio vulnificus interaction in the gills: Role of the RtxA13 toxin.</title>
        <authorList>
            <person name="Callol A."/>
            <person name="Pajuelo D."/>
            <person name="Ebbesson L."/>
            <person name="Teles M."/>
            <person name="MacKenzie S."/>
            <person name="Amaro C."/>
        </authorList>
    </citation>
    <scope>NUCLEOTIDE SEQUENCE</scope>
</reference>
<dbReference type="EMBL" id="GBXM01087440">
    <property type="protein sequence ID" value="JAH21137.1"/>
    <property type="molecule type" value="Transcribed_RNA"/>
</dbReference>
<feature type="compositionally biased region" description="Polar residues" evidence="1">
    <location>
        <begin position="11"/>
        <end position="27"/>
    </location>
</feature>
<feature type="compositionally biased region" description="Basic residues" evidence="1">
    <location>
        <begin position="1"/>
        <end position="10"/>
    </location>
</feature>
<dbReference type="AlphaFoldDB" id="A0A0E9QXC8"/>
<evidence type="ECO:0000313" key="2">
    <source>
        <dbReference type="EMBL" id="JAH21137.1"/>
    </source>
</evidence>
<accession>A0A0E9QXC8</accession>
<sequence length="27" mass="3131">MSTFKQKGRLNRQQLQKPMTQPSKIVG</sequence>
<feature type="region of interest" description="Disordered" evidence="1">
    <location>
        <begin position="1"/>
        <end position="27"/>
    </location>
</feature>
<name>A0A0E9QXC8_ANGAN</name>
<reference evidence="2" key="1">
    <citation type="submission" date="2014-11" db="EMBL/GenBank/DDBJ databases">
        <authorList>
            <person name="Amaro Gonzalez C."/>
        </authorList>
    </citation>
    <scope>NUCLEOTIDE SEQUENCE</scope>
</reference>
<evidence type="ECO:0000256" key="1">
    <source>
        <dbReference type="SAM" id="MobiDB-lite"/>
    </source>
</evidence>